<evidence type="ECO:0000313" key="2">
    <source>
        <dbReference type="Proteomes" id="UP001396334"/>
    </source>
</evidence>
<accession>A0ABR2S6V1</accession>
<name>A0ABR2S6V1_9ROSI</name>
<proteinExistence type="predicted"/>
<keyword evidence="2" id="KW-1185">Reference proteome</keyword>
<comment type="caution">
    <text evidence="1">The sequence shown here is derived from an EMBL/GenBank/DDBJ whole genome shotgun (WGS) entry which is preliminary data.</text>
</comment>
<protein>
    <submittedName>
        <fullName evidence="1">Uncharacterized protein</fullName>
    </submittedName>
</protein>
<evidence type="ECO:0000313" key="1">
    <source>
        <dbReference type="EMBL" id="KAK9020679.1"/>
    </source>
</evidence>
<dbReference type="EMBL" id="JBBPBN010000016">
    <property type="protein sequence ID" value="KAK9020679.1"/>
    <property type="molecule type" value="Genomic_DNA"/>
</dbReference>
<sequence length="98" mass="10763">MGRVQIHQHINQFQWAPSSPGLAPRSGHAHRPVLLAVWVESSITGPIQLGVFMNRTRSVITGSNPFLLQLPSSSSMKKRETKALKTLVSVLKAAARRP</sequence>
<reference evidence="1 2" key="1">
    <citation type="journal article" date="2024" name="G3 (Bethesda)">
        <title>Genome assembly of Hibiscus sabdariffa L. provides insights into metabolisms of medicinal natural products.</title>
        <authorList>
            <person name="Kim T."/>
        </authorList>
    </citation>
    <scope>NUCLEOTIDE SEQUENCE [LARGE SCALE GENOMIC DNA]</scope>
    <source>
        <strain evidence="1">TK-2024</strain>
        <tissue evidence="1">Old leaves</tissue>
    </source>
</reference>
<gene>
    <name evidence="1" type="ORF">V6N11_010696</name>
</gene>
<organism evidence="1 2">
    <name type="scientific">Hibiscus sabdariffa</name>
    <name type="common">roselle</name>
    <dbReference type="NCBI Taxonomy" id="183260"/>
    <lineage>
        <taxon>Eukaryota</taxon>
        <taxon>Viridiplantae</taxon>
        <taxon>Streptophyta</taxon>
        <taxon>Embryophyta</taxon>
        <taxon>Tracheophyta</taxon>
        <taxon>Spermatophyta</taxon>
        <taxon>Magnoliopsida</taxon>
        <taxon>eudicotyledons</taxon>
        <taxon>Gunneridae</taxon>
        <taxon>Pentapetalae</taxon>
        <taxon>rosids</taxon>
        <taxon>malvids</taxon>
        <taxon>Malvales</taxon>
        <taxon>Malvaceae</taxon>
        <taxon>Malvoideae</taxon>
        <taxon>Hibiscus</taxon>
    </lineage>
</organism>
<dbReference type="Proteomes" id="UP001396334">
    <property type="component" value="Unassembled WGS sequence"/>
</dbReference>